<dbReference type="RefSeq" id="WP_283346070.1">
    <property type="nucleotide sequence ID" value="NZ_JASHIF010000021.1"/>
</dbReference>
<dbReference type="SUPFAM" id="SSF54909">
    <property type="entry name" value="Dimeric alpha+beta barrel"/>
    <property type="match status" value="1"/>
</dbReference>
<dbReference type="Proteomes" id="UP001236507">
    <property type="component" value="Unassembled WGS sequence"/>
</dbReference>
<gene>
    <name evidence="2" type="ORF">QM524_20970</name>
</gene>
<comment type="caution">
    <text evidence="2">The sequence shown here is derived from an EMBL/GenBank/DDBJ whole genome shotgun (WGS) entry which is preliminary data.</text>
</comment>
<sequence>MLLKIITLATCLTWNKGPEPTPKAIPAKGLLRHVVVVTFKTNTSMDLIRKVDISFKNLSKLSMVKSYEWGIVKDDKNPSKVKHVYVTTFKSQKEEDAYGKSPEHQKHIKLGAENIESVEAIDYFLP</sequence>
<dbReference type="InterPro" id="IPR013097">
    <property type="entry name" value="Dabb"/>
</dbReference>
<keyword evidence="3" id="KW-1185">Reference proteome</keyword>
<dbReference type="Gene3D" id="3.30.70.100">
    <property type="match status" value="1"/>
</dbReference>
<dbReference type="SMART" id="SM00886">
    <property type="entry name" value="Dabb"/>
    <property type="match status" value="1"/>
</dbReference>
<proteinExistence type="predicted"/>
<dbReference type="PROSITE" id="PS51502">
    <property type="entry name" value="S_R_A_B_BARREL"/>
    <property type="match status" value="1"/>
</dbReference>
<dbReference type="InterPro" id="IPR011008">
    <property type="entry name" value="Dimeric_a/b-barrel"/>
</dbReference>
<evidence type="ECO:0000259" key="1">
    <source>
        <dbReference type="PROSITE" id="PS51502"/>
    </source>
</evidence>
<dbReference type="EMBL" id="JASHIF010000021">
    <property type="protein sequence ID" value="MDI9861706.1"/>
    <property type="molecule type" value="Genomic_DNA"/>
</dbReference>
<feature type="domain" description="Stress-response A/B barrel" evidence="1">
    <location>
        <begin position="31"/>
        <end position="123"/>
    </location>
</feature>
<protein>
    <submittedName>
        <fullName evidence="2">Dabb family protein</fullName>
    </submittedName>
</protein>
<name>A0ABT6YDP0_9BACT</name>
<dbReference type="Pfam" id="PF07876">
    <property type="entry name" value="Dabb"/>
    <property type="match status" value="1"/>
</dbReference>
<evidence type="ECO:0000313" key="3">
    <source>
        <dbReference type="Proteomes" id="UP001236507"/>
    </source>
</evidence>
<reference evidence="2 3" key="1">
    <citation type="submission" date="2023-05" db="EMBL/GenBank/DDBJ databases">
        <title>Novel species of genus Flectobacillus isolated from stream in China.</title>
        <authorList>
            <person name="Lu H."/>
        </authorList>
    </citation>
    <scope>NUCLEOTIDE SEQUENCE [LARGE SCALE GENOMIC DNA]</scope>
    <source>
        <strain evidence="2 3">KCTC 42575</strain>
    </source>
</reference>
<accession>A0ABT6YDP0</accession>
<evidence type="ECO:0000313" key="2">
    <source>
        <dbReference type="EMBL" id="MDI9861706.1"/>
    </source>
</evidence>
<organism evidence="2 3">
    <name type="scientific">Flectobacillus roseus</name>
    <dbReference type="NCBI Taxonomy" id="502259"/>
    <lineage>
        <taxon>Bacteria</taxon>
        <taxon>Pseudomonadati</taxon>
        <taxon>Bacteroidota</taxon>
        <taxon>Cytophagia</taxon>
        <taxon>Cytophagales</taxon>
        <taxon>Flectobacillaceae</taxon>
        <taxon>Flectobacillus</taxon>
    </lineage>
</organism>